<evidence type="ECO:0000313" key="2">
    <source>
        <dbReference type="EMBL" id="CAF3476798.1"/>
    </source>
</evidence>
<evidence type="ECO:0000313" key="3">
    <source>
        <dbReference type="EMBL" id="CAF4319868.1"/>
    </source>
</evidence>
<evidence type="ECO:0000259" key="1">
    <source>
        <dbReference type="Pfam" id="PF20700"/>
    </source>
</evidence>
<feature type="domain" description="Mutator-like transposase" evidence="1">
    <location>
        <begin position="139"/>
        <end position="365"/>
    </location>
</feature>
<name>A0A818FNQ7_9BILA</name>
<dbReference type="AlphaFoldDB" id="A0A818FNQ7"/>
<dbReference type="EMBL" id="CAJOBQ010000294">
    <property type="protein sequence ID" value="CAF4319868.1"/>
    <property type="molecule type" value="Genomic_DNA"/>
</dbReference>
<dbReference type="Proteomes" id="UP000663862">
    <property type="component" value="Unassembled WGS sequence"/>
</dbReference>
<dbReference type="InterPro" id="IPR049012">
    <property type="entry name" value="Mutator_transp_dom"/>
</dbReference>
<comment type="caution">
    <text evidence="2">The sequence shown here is derived from an EMBL/GenBank/DDBJ whole genome shotgun (WGS) entry which is preliminary data.</text>
</comment>
<dbReference type="EMBL" id="CAJNYU010001875">
    <property type="protein sequence ID" value="CAF3476798.1"/>
    <property type="molecule type" value="Genomic_DNA"/>
</dbReference>
<protein>
    <recommendedName>
        <fullName evidence="1">Mutator-like transposase domain-containing protein</fullName>
    </recommendedName>
</protein>
<dbReference type="Proteomes" id="UP000663869">
    <property type="component" value="Unassembled WGS sequence"/>
</dbReference>
<gene>
    <name evidence="2" type="ORF">FME351_LOCUS15218</name>
    <name evidence="3" type="ORF">TSG867_LOCUS7482</name>
</gene>
<dbReference type="Pfam" id="PF20700">
    <property type="entry name" value="Mutator"/>
    <property type="match status" value="1"/>
</dbReference>
<evidence type="ECO:0000313" key="4">
    <source>
        <dbReference type="Proteomes" id="UP000663869"/>
    </source>
</evidence>
<proteinExistence type="predicted"/>
<accession>A0A818FNQ7</accession>
<organism evidence="2 4">
    <name type="scientific">Rotaria socialis</name>
    <dbReference type="NCBI Taxonomy" id="392032"/>
    <lineage>
        <taxon>Eukaryota</taxon>
        <taxon>Metazoa</taxon>
        <taxon>Spiralia</taxon>
        <taxon>Gnathifera</taxon>
        <taxon>Rotifera</taxon>
        <taxon>Eurotatoria</taxon>
        <taxon>Bdelloidea</taxon>
        <taxon>Philodinida</taxon>
        <taxon>Philodinidae</taxon>
        <taxon>Rotaria</taxon>
    </lineage>
</organism>
<reference evidence="2" key="1">
    <citation type="submission" date="2021-02" db="EMBL/GenBank/DDBJ databases">
        <authorList>
            <person name="Nowell W R."/>
        </authorList>
    </citation>
    <scope>NUCLEOTIDE SEQUENCE</scope>
</reference>
<sequence length="557" mass="62636">MKRIRSDNLKRKRDYISSSSANEESIMSMQNESTSSKQNVNDNLNLNLIIHMNSLISLLKQFICSGCNKRWDGSTTIKERNGLYIQLEFMCYNCGFLTRLYSSPKMRNGRRHEINVRLGIGETAQEQSTIDAVYDAISEAGDVEDLTVSGDGAWLTRGFSSLHGIAAICSTTSKPKVIDTNWCSKKCSKCQGAESLRHVNSDLFSTFQENHECQLNFIGASGAMEKEMIYEMFCGSLPKYDIKYISYIGDGDAKVHKYLTTNPPYPGVTIRKLEDTNHFAKRMLSRIKKIKPENKNTILSDSKKISGKGRLTDGDAIKFKIYFAKAIRESKTDLDKLYEKSWAIFNHHYSTDIEPMHDWCDPQWCKYLQAKSNGQQFTHNSRLAIPRACLDLIKPAFLELCSKTSLARVVGGGSQNANEAFHSLLWTMVPKHRFCSSTILRTALGLSTIIYNDGYSSLDKLFTSVFSSIGYFSSECFGRLHTARKSLTSKVKKRRKKSATTTIMTTTATANNSSSESDDEFSFIPNNNNFADITQGLIALELSEDDADMDYEPGGDD</sequence>